<dbReference type="PANTHER" id="PTHR36459:SF1">
    <property type="entry name" value="FATTY ACID DESATURASE DOMAIN-CONTAINING PROTEIN-RELATED"/>
    <property type="match status" value="1"/>
</dbReference>
<protein>
    <recommendedName>
        <fullName evidence="3">Fatty acid desaturase domain-containing protein</fullName>
    </recommendedName>
</protein>
<evidence type="ECO:0000259" key="3">
    <source>
        <dbReference type="Pfam" id="PF00487"/>
    </source>
</evidence>
<organism evidence="4 5">
    <name type="scientific">Claviceps africana</name>
    <dbReference type="NCBI Taxonomy" id="83212"/>
    <lineage>
        <taxon>Eukaryota</taxon>
        <taxon>Fungi</taxon>
        <taxon>Dikarya</taxon>
        <taxon>Ascomycota</taxon>
        <taxon>Pezizomycotina</taxon>
        <taxon>Sordariomycetes</taxon>
        <taxon>Hypocreomycetidae</taxon>
        <taxon>Hypocreales</taxon>
        <taxon>Clavicipitaceae</taxon>
        <taxon>Claviceps</taxon>
    </lineage>
</organism>
<keyword evidence="2" id="KW-0812">Transmembrane</keyword>
<dbReference type="Proteomes" id="UP000811619">
    <property type="component" value="Unassembled WGS sequence"/>
</dbReference>
<dbReference type="Pfam" id="PF00487">
    <property type="entry name" value="FA_desaturase"/>
    <property type="match status" value="1"/>
</dbReference>
<evidence type="ECO:0000313" key="4">
    <source>
        <dbReference type="EMBL" id="KAG5926335.1"/>
    </source>
</evidence>
<reference evidence="4" key="1">
    <citation type="journal article" date="2020" name="bioRxiv">
        <title>Whole genome comparisons of ergot fungi reveals the divergence and evolution of species within the genus Claviceps are the result of varying mechanisms driving genome evolution and host range expansion.</title>
        <authorList>
            <person name="Wyka S.A."/>
            <person name="Mondo S.J."/>
            <person name="Liu M."/>
            <person name="Dettman J."/>
            <person name="Nalam V."/>
            <person name="Broders K.D."/>
        </authorList>
    </citation>
    <scope>NUCLEOTIDE SEQUENCE</scope>
    <source>
        <strain evidence="4">CCC 489</strain>
    </source>
</reference>
<proteinExistence type="predicted"/>
<comment type="caution">
    <text evidence="4">The sequence shown here is derived from an EMBL/GenBank/DDBJ whole genome shotgun (WGS) entry which is preliminary data.</text>
</comment>
<dbReference type="EMBL" id="SRPY01000275">
    <property type="protein sequence ID" value="KAG5926335.1"/>
    <property type="molecule type" value="Genomic_DNA"/>
</dbReference>
<keyword evidence="2" id="KW-0472">Membrane</keyword>
<accession>A0A8K0J6X4</accession>
<feature type="region of interest" description="Disordered" evidence="1">
    <location>
        <begin position="44"/>
        <end position="66"/>
    </location>
</feature>
<sequence length="448" mass="51826">MDEHIVFDKALTRADHAVLESLTKDIRTHAAPPSNKISTILESDVDSGLGSDPEPSSGDETAHAAQHADDRRIAALRAARSPDSAKFEPTVIVSVDDCSAILHPLLNRYLLQPYVRQARKIARHDTDVVMITHLILYFTTSVPSALLLFCHFTYTHAILHVIMQGYYIGTYTLMQHQHIHQRGILAEKFRFFDQLYPYILDPLMGHTWNTYYFHHVKHHHVEGNGPDDLSSTLRFQRDSIPDFLHYVGRFYFMIWFDLPLYFLRKNRPGLALKTVVSELANYAFFYLVSRLAGNKATFFVYILPCLVLRIGLMVGNWAQHAFVDQDDPDSDFRSSVTLVDVASNRFCFNDGYHTSHHLNPLRHWREHPISFLEQKHTYAKEGALVFHNIDFLMISFRLLAKDYEHLAKCLVPIGDQINLTMEERVQLLKKSTRKFSEEEIARKFKKTR</sequence>
<dbReference type="AlphaFoldDB" id="A0A8K0J6X4"/>
<evidence type="ECO:0000256" key="2">
    <source>
        <dbReference type="SAM" id="Phobius"/>
    </source>
</evidence>
<evidence type="ECO:0000256" key="1">
    <source>
        <dbReference type="SAM" id="MobiDB-lite"/>
    </source>
</evidence>
<dbReference type="InterPro" id="IPR005804">
    <property type="entry name" value="FA_desaturase_dom"/>
</dbReference>
<name>A0A8K0J6X4_9HYPO</name>
<feature type="domain" description="Fatty acid desaturase" evidence="3">
    <location>
        <begin position="162"/>
        <end position="384"/>
    </location>
</feature>
<keyword evidence="2" id="KW-1133">Transmembrane helix</keyword>
<evidence type="ECO:0000313" key="5">
    <source>
        <dbReference type="Proteomes" id="UP000811619"/>
    </source>
</evidence>
<feature type="transmembrane region" description="Helical" evidence="2">
    <location>
        <begin position="128"/>
        <end position="154"/>
    </location>
</feature>
<keyword evidence="5" id="KW-1185">Reference proteome</keyword>
<dbReference type="OrthoDB" id="1470350at2759"/>
<dbReference type="PANTHER" id="PTHR36459">
    <property type="entry name" value="ORF"/>
    <property type="match status" value="1"/>
</dbReference>
<gene>
    <name evidence="4" type="ORF">E4U42_003400</name>
</gene>
<dbReference type="GO" id="GO:0006629">
    <property type="term" value="P:lipid metabolic process"/>
    <property type="evidence" value="ECO:0007669"/>
    <property type="project" value="InterPro"/>
</dbReference>